<feature type="chain" id="PRO_5041924569" evidence="2">
    <location>
        <begin position="22"/>
        <end position="226"/>
    </location>
</feature>
<feature type="signal peptide" evidence="2">
    <location>
        <begin position="1"/>
        <end position="21"/>
    </location>
</feature>
<evidence type="ECO:0000313" key="4">
    <source>
        <dbReference type="Proteomes" id="UP001054902"/>
    </source>
</evidence>
<comment type="caution">
    <text evidence="3">The sequence shown here is derived from an EMBL/GenBank/DDBJ whole genome shotgun (WGS) entry which is preliminary data.</text>
</comment>
<name>A0AAD3CX55_9STRA</name>
<keyword evidence="2" id="KW-0732">Signal</keyword>
<dbReference type="AlphaFoldDB" id="A0AAD3CX55"/>
<protein>
    <submittedName>
        <fullName evidence="3">Uncharacterized protein</fullName>
    </submittedName>
</protein>
<organism evidence="3 4">
    <name type="scientific">Chaetoceros tenuissimus</name>
    <dbReference type="NCBI Taxonomy" id="426638"/>
    <lineage>
        <taxon>Eukaryota</taxon>
        <taxon>Sar</taxon>
        <taxon>Stramenopiles</taxon>
        <taxon>Ochrophyta</taxon>
        <taxon>Bacillariophyta</taxon>
        <taxon>Coscinodiscophyceae</taxon>
        <taxon>Chaetocerotophycidae</taxon>
        <taxon>Chaetocerotales</taxon>
        <taxon>Chaetocerotaceae</taxon>
        <taxon>Chaetoceros</taxon>
    </lineage>
</organism>
<keyword evidence="1" id="KW-0472">Membrane</keyword>
<keyword evidence="1" id="KW-1133">Transmembrane helix</keyword>
<keyword evidence="1" id="KW-0812">Transmembrane</keyword>
<evidence type="ECO:0000256" key="1">
    <source>
        <dbReference type="SAM" id="Phobius"/>
    </source>
</evidence>
<gene>
    <name evidence="3" type="ORF">CTEN210_09975</name>
</gene>
<feature type="transmembrane region" description="Helical" evidence="1">
    <location>
        <begin position="198"/>
        <end position="221"/>
    </location>
</feature>
<accession>A0AAD3CX55</accession>
<dbReference type="Proteomes" id="UP001054902">
    <property type="component" value="Unassembled WGS sequence"/>
</dbReference>
<proteinExistence type="predicted"/>
<evidence type="ECO:0000313" key="3">
    <source>
        <dbReference type="EMBL" id="GFH53499.1"/>
    </source>
</evidence>
<reference evidence="3 4" key="1">
    <citation type="journal article" date="2021" name="Sci. Rep.">
        <title>The genome of the diatom Chaetoceros tenuissimus carries an ancient integrated fragment of an extant virus.</title>
        <authorList>
            <person name="Hongo Y."/>
            <person name="Kimura K."/>
            <person name="Takaki Y."/>
            <person name="Yoshida Y."/>
            <person name="Baba S."/>
            <person name="Kobayashi G."/>
            <person name="Nagasaki K."/>
            <person name="Hano T."/>
            <person name="Tomaru Y."/>
        </authorList>
    </citation>
    <scope>NUCLEOTIDE SEQUENCE [LARGE SCALE GENOMIC DNA]</scope>
    <source>
        <strain evidence="3 4">NIES-3715</strain>
    </source>
</reference>
<keyword evidence="4" id="KW-1185">Reference proteome</keyword>
<dbReference type="EMBL" id="BLLK01000047">
    <property type="protein sequence ID" value="GFH53499.1"/>
    <property type="molecule type" value="Genomic_DNA"/>
</dbReference>
<sequence>MRRLQTILLVLLGVYIHETFGFVTPSLQNTKLFSSKKQKSRPSYRIFEKESDVDENVIASLPPSATPEADDISELAKDASPEGTSVLFINQQTKRILIEELGYSRKEVERLRPELAAPIVSKRLSRPAEGVPEDWMIPEEETSSAMLERLENESKYPLKFPLLAVSLILFGKGFGDALITIIKVNIDFPGASLSESFMGFPVLAIDFICTIIGVALGSWTWKNMKD</sequence>
<evidence type="ECO:0000256" key="2">
    <source>
        <dbReference type="SAM" id="SignalP"/>
    </source>
</evidence>
<feature type="transmembrane region" description="Helical" evidence="1">
    <location>
        <begin position="162"/>
        <end position="186"/>
    </location>
</feature>